<dbReference type="Proteomes" id="UP000823928">
    <property type="component" value="Unassembled WGS sequence"/>
</dbReference>
<evidence type="ECO:0000256" key="1">
    <source>
        <dbReference type="ARBA" id="ARBA00007913"/>
    </source>
</evidence>
<keyword evidence="5" id="KW-0067">ATP-binding</keyword>
<dbReference type="InterPro" id="IPR041679">
    <property type="entry name" value="DNA2/NAM7-like_C"/>
</dbReference>
<feature type="domain" description="DNA2/NAM7 helicase helicase" evidence="6">
    <location>
        <begin position="293"/>
        <end position="404"/>
    </location>
</feature>
<protein>
    <submittedName>
        <fullName evidence="9">DUF4011 domain-containing protein</fullName>
    </submittedName>
</protein>
<evidence type="ECO:0000256" key="3">
    <source>
        <dbReference type="ARBA" id="ARBA00022801"/>
    </source>
</evidence>
<dbReference type="Pfam" id="PF18741">
    <property type="entry name" value="MTES_1575"/>
    <property type="match status" value="1"/>
</dbReference>
<evidence type="ECO:0000256" key="4">
    <source>
        <dbReference type="ARBA" id="ARBA00022806"/>
    </source>
</evidence>
<dbReference type="CDD" id="cd18808">
    <property type="entry name" value="SF1_C_Upf1"/>
    <property type="match status" value="1"/>
</dbReference>
<dbReference type="GO" id="GO:0016787">
    <property type="term" value="F:hydrolase activity"/>
    <property type="evidence" value="ECO:0007669"/>
    <property type="project" value="UniProtKB-KW"/>
</dbReference>
<evidence type="ECO:0000313" key="9">
    <source>
        <dbReference type="EMBL" id="HIS35555.1"/>
    </source>
</evidence>
<dbReference type="SUPFAM" id="SSF52980">
    <property type="entry name" value="Restriction endonuclease-like"/>
    <property type="match status" value="1"/>
</dbReference>
<evidence type="ECO:0000259" key="7">
    <source>
        <dbReference type="Pfam" id="PF13087"/>
    </source>
</evidence>
<dbReference type="FunFam" id="3.40.960.10:FF:000002">
    <property type="entry name" value="DNA helicase related protein"/>
    <property type="match status" value="1"/>
</dbReference>
<dbReference type="InterPro" id="IPR049468">
    <property type="entry name" value="Restrct_endonuc-II-like_dom"/>
</dbReference>
<dbReference type="Pfam" id="PF13195">
    <property type="entry name" value="DUF4011"/>
    <property type="match status" value="1"/>
</dbReference>
<comment type="similarity">
    <text evidence="1">Belongs to the DNA2/NAM7 helicase family.</text>
</comment>
<name>A0A9D1JMV7_9BACT</name>
<feature type="domain" description="DNA2/NAM7 helicase-like C-terminal" evidence="7">
    <location>
        <begin position="1003"/>
        <end position="1187"/>
    </location>
</feature>
<dbReference type="EMBL" id="DVIU01000057">
    <property type="protein sequence ID" value="HIS35555.1"/>
    <property type="molecule type" value="Genomic_DNA"/>
</dbReference>
<proteinExistence type="inferred from homology"/>
<comment type="caution">
    <text evidence="9">The sequence shown here is derived from an EMBL/GenBank/DDBJ whole genome shotgun (WGS) entry which is preliminary data.</text>
</comment>
<reference evidence="9" key="2">
    <citation type="journal article" date="2021" name="PeerJ">
        <title>Extensive microbial diversity within the chicken gut microbiome revealed by metagenomics and culture.</title>
        <authorList>
            <person name="Gilroy R."/>
            <person name="Ravi A."/>
            <person name="Getino M."/>
            <person name="Pursley I."/>
            <person name="Horton D.L."/>
            <person name="Alikhan N.F."/>
            <person name="Baker D."/>
            <person name="Gharbi K."/>
            <person name="Hall N."/>
            <person name="Watson M."/>
            <person name="Adriaenssens E.M."/>
            <person name="Foster-Nyarko E."/>
            <person name="Jarju S."/>
            <person name="Secka A."/>
            <person name="Antonio M."/>
            <person name="Oren A."/>
            <person name="Chaudhuri R.R."/>
            <person name="La Ragione R."/>
            <person name="Hildebrand F."/>
            <person name="Pallen M.J."/>
        </authorList>
    </citation>
    <scope>NUCLEOTIDE SEQUENCE</scope>
    <source>
        <strain evidence="9">6276</strain>
    </source>
</reference>
<keyword evidence="3" id="KW-0378">Hydrolase</keyword>
<evidence type="ECO:0000313" key="10">
    <source>
        <dbReference type="Proteomes" id="UP000823928"/>
    </source>
</evidence>
<evidence type="ECO:0000256" key="2">
    <source>
        <dbReference type="ARBA" id="ARBA00022741"/>
    </source>
</evidence>
<dbReference type="Pfam" id="PF13086">
    <property type="entry name" value="AAA_11"/>
    <property type="match status" value="1"/>
</dbReference>
<dbReference type="InterPro" id="IPR050534">
    <property type="entry name" value="Coronavir_polyprotein_1ab"/>
</dbReference>
<evidence type="ECO:0000256" key="5">
    <source>
        <dbReference type="ARBA" id="ARBA00022840"/>
    </source>
</evidence>
<dbReference type="InterPro" id="IPR011335">
    <property type="entry name" value="Restrct_endonuc-II-like"/>
</dbReference>
<dbReference type="Pfam" id="PF13087">
    <property type="entry name" value="AAA_12"/>
    <property type="match status" value="1"/>
</dbReference>
<evidence type="ECO:0000259" key="8">
    <source>
        <dbReference type="Pfam" id="PF18741"/>
    </source>
</evidence>
<dbReference type="Gene3D" id="3.40.960.10">
    <property type="entry name" value="VSR Endonuclease"/>
    <property type="match status" value="1"/>
</dbReference>
<dbReference type="Gene3D" id="3.40.50.300">
    <property type="entry name" value="P-loop containing nucleotide triphosphate hydrolases"/>
    <property type="match status" value="3"/>
</dbReference>
<dbReference type="PANTHER" id="PTHR43788">
    <property type="entry name" value="DNA2/NAM7 HELICASE FAMILY MEMBER"/>
    <property type="match status" value="1"/>
</dbReference>
<gene>
    <name evidence="9" type="ORF">IAC10_02840</name>
</gene>
<dbReference type="FunFam" id="3.40.50.300:FF:002063">
    <property type="entry name" value="DNA helicase related protein"/>
    <property type="match status" value="1"/>
</dbReference>
<accession>A0A9D1JMV7</accession>
<sequence length="1533" mass="175882">MNTDKLNKWADLLLDTGKRNNLINFKDTKMSTVEILSPDLAILFSRVANSALFEVYDPKLKNEEEDFELEQEDLVSEDHDKNYSKEQYLEIYGARIKRQQILIYNNCNKPISALKSISKKAKSAIEETGVNIAYMAIGFINWTENENSQYIMRAPILLVPISIENESAVDPYFVRVIDDEIIVNPTFSFKLQNDYGIKLPDIDDEENIDAYFEQIENLVSKLNWTVAKECKIGIFSFLKINMYKDLKDNAEKIVKNENVRVLLGDEAINANSSENGNNSIVDLLDLHNVVDADSSQAEAIEMAKCGKSFVLQGPPGTGKSQTITNIIAECLLDGKKVLFVSEKLAALSVVYDKLKKVGLEEFCLELHSHKANKKQVISELCHTLKLQKSGVSEQAEKELKARKAAQQKLDAYTVELHKIRPSINKTLYHLYEDVSSCRSAPDLDYVIENIKSKGEDFIEKAETALNRYVDYVPSIGYNYHLNIWYGYKNPDCSYQTVMQLKTDLVAVNELCKDLIEIAGNIKNYYGIEPKNLNQSHAFHKFFALAKESNFITPLLLNAQSLEHTLTVVKQMQTLAQEVLNEKAKLNEVFDEDIYKLDGQALYKKLTKQFKSIFSRLFNSEYKRIISDVSLCKKCGKKLNYKNAVKLIDNLRQYQQKLQEFDSLQADIQNLFGQAYTGINTDFDHLISEVNDLLDICSKGVTFGSLVKMSKNEFVDQHTTFAELAQHYEKIFAAKRESEDRLVNSFNQQEYDIQNVALESLINKCTGCHENTSKLDNWCEFFKLLQKLKTLELRSFIDYAIDKQVDVDKIVLTYKKLFYTQWVDAVLHDSPVLLELARVPHDEAVKRFREKDELNFEINKAKIKANLSAQRPNLDMIAQGSSIAILLREGEKKRKQKGIRVLLSEIGELAQTLKPCFLMSPLSVSTFLDSDIKFDVVIFDEASQIFPQDAIGAIYRGKQLIVVGDSKQMPPSNFFNSVSDLESDDETEDITDFESILDLCSTSFPQRRLKWHYRSRFEQLISFSNKNFYDNDLVTFPSSKTDSKGIGVDYIYVNGIFDRKTKTNRAEAERIVDLVFENFEKYPERSLGVVAFSMAQQNLIDKLISKRRQQDPSKESFFKSDKPEPFFVKNLETVQGDERDTIIFSIAYAKDSQGRLLLNFGPINRAGGERRLNVAVTRAKYNVQLVSSMHYTDIDLSRTQSVGAKLLREYLDYAENGAIALERTITVNPFESYDSEFEMEVCEFLREKGYTVDTQVGCSSFKIDLAIKRPDSSDYVLAVECDGATYHSSKTARDRDRLRQDILERMGWKFYRIWSTDWFRNKSVEKERLLSAVKEAFENVPKISEESPATDVSFEETVEIKHFEFPKYRMANVNALCRQFNCDKFQITRAILEIETPIAEEWLLKRIVFLFDREKVTNVVRNEFDQLMWNCGKYGIIRRNGFLYLQGKEIPMLRMPANGMQPREIKYIAIEELAKGLKELLKQNVTAEKMGLFKLLASQLGFSRMGDSILARLESALGLLSNEIESNGEMLSLK</sequence>
<dbReference type="InterPro" id="IPR027417">
    <property type="entry name" value="P-loop_NTPase"/>
</dbReference>
<dbReference type="InterPro" id="IPR041677">
    <property type="entry name" value="DNA2/NAM7_AAA_11"/>
</dbReference>
<dbReference type="SUPFAM" id="SSF52540">
    <property type="entry name" value="P-loop containing nucleoside triphosphate hydrolases"/>
    <property type="match status" value="1"/>
</dbReference>
<dbReference type="InterPro" id="IPR025103">
    <property type="entry name" value="DUF4011"/>
</dbReference>
<keyword evidence="2" id="KW-0547">Nucleotide-binding</keyword>
<dbReference type="InterPro" id="IPR047187">
    <property type="entry name" value="SF1_C_Upf1"/>
</dbReference>
<evidence type="ECO:0000259" key="6">
    <source>
        <dbReference type="Pfam" id="PF13086"/>
    </source>
</evidence>
<keyword evidence="4" id="KW-0347">Helicase</keyword>
<organism evidence="9 10">
    <name type="scientific">Candidatus Scatousia excrementigallinarum</name>
    <dbReference type="NCBI Taxonomy" id="2840935"/>
    <lineage>
        <taxon>Bacteria</taxon>
        <taxon>Candidatus Scatousia</taxon>
    </lineage>
</organism>
<dbReference type="GO" id="GO:0005524">
    <property type="term" value="F:ATP binding"/>
    <property type="evidence" value="ECO:0007669"/>
    <property type="project" value="UniProtKB-KW"/>
</dbReference>
<dbReference type="PANTHER" id="PTHR43788:SF8">
    <property type="entry name" value="DNA-BINDING PROTEIN SMUBP-2"/>
    <property type="match status" value="1"/>
</dbReference>
<dbReference type="GO" id="GO:0043139">
    <property type="term" value="F:5'-3' DNA helicase activity"/>
    <property type="evidence" value="ECO:0007669"/>
    <property type="project" value="TreeGrafter"/>
</dbReference>
<feature type="domain" description="Restriction endonuclease type II-like" evidence="8">
    <location>
        <begin position="1236"/>
        <end position="1331"/>
    </location>
</feature>
<reference evidence="9" key="1">
    <citation type="submission" date="2020-10" db="EMBL/GenBank/DDBJ databases">
        <authorList>
            <person name="Gilroy R."/>
        </authorList>
    </citation>
    <scope>NUCLEOTIDE SEQUENCE</scope>
    <source>
        <strain evidence="9">6276</strain>
    </source>
</reference>